<sequence>MLKILLSLLTFISLMGCLESTTRNAGPLNDWRLSCSPDAGSVRQVSGGWDFSTGNNNRVGGIFDQRAEIVSDNFPINRAGDYLFTTTIAMTSPVNREFSIFSIHDGRRGCAPPMQLFVQPDGRMYVASAIKTGAGQSCIDQQLGGISPDRILRNGTEQDLRILVQFDGAGGFGLTVWLDGEVQITGRYRPPSDPNALVTDRFFFKHGVYSRTVFDYLLQSRGMQVVRVLNDA</sequence>
<feature type="signal peptide" evidence="1">
    <location>
        <begin position="1"/>
        <end position="25"/>
    </location>
</feature>
<dbReference type="EMBL" id="FWFT01000002">
    <property type="protein sequence ID" value="SLN28919.1"/>
    <property type="molecule type" value="Genomic_DNA"/>
</dbReference>
<keyword evidence="3" id="KW-1185">Reference proteome</keyword>
<accession>A0A1Y5RZ16</accession>
<dbReference type="AlphaFoldDB" id="A0A1Y5RZ16"/>
<proteinExistence type="predicted"/>
<keyword evidence="1" id="KW-0732">Signal</keyword>
<name>A0A1Y5RZ16_9RHOB</name>
<evidence type="ECO:0008006" key="4">
    <source>
        <dbReference type="Google" id="ProtNLM"/>
    </source>
</evidence>
<protein>
    <recommendedName>
        <fullName evidence="4">Lipoprotein</fullName>
    </recommendedName>
</protein>
<reference evidence="2 3" key="1">
    <citation type="submission" date="2017-03" db="EMBL/GenBank/DDBJ databases">
        <authorList>
            <person name="Afonso C.L."/>
            <person name="Miller P.J."/>
            <person name="Scott M.A."/>
            <person name="Spackman E."/>
            <person name="Goraichik I."/>
            <person name="Dimitrov K.M."/>
            <person name="Suarez D.L."/>
            <person name="Swayne D.E."/>
        </authorList>
    </citation>
    <scope>NUCLEOTIDE SEQUENCE [LARGE SCALE GENOMIC DNA]</scope>
    <source>
        <strain evidence="2 3">CECT 8397</strain>
    </source>
</reference>
<dbReference type="RefSeq" id="WP_085863697.1">
    <property type="nucleotide sequence ID" value="NZ_FWFT01000002.1"/>
</dbReference>
<dbReference type="Proteomes" id="UP000193623">
    <property type="component" value="Unassembled WGS sequence"/>
</dbReference>
<feature type="chain" id="PRO_5013006403" description="Lipoprotein" evidence="1">
    <location>
        <begin position="26"/>
        <end position="232"/>
    </location>
</feature>
<evidence type="ECO:0000313" key="3">
    <source>
        <dbReference type="Proteomes" id="UP000193623"/>
    </source>
</evidence>
<evidence type="ECO:0000256" key="1">
    <source>
        <dbReference type="SAM" id="SignalP"/>
    </source>
</evidence>
<evidence type="ECO:0000313" key="2">
    <source>
        <dbReference type="EMBL" id="SLN28919.1"/>
    </source>
</evidence>
<gene>
    <name evidence="2" type="ORF">PSJ8397_01234</name>
</gene>
<dbReference type="PROSITE" id="PS51257">
    <property type="entry name" value="PROKAR_LIPOPROTEIN"/>
    <property type="match status" value="1"/>
</dbReference>
<dbReference type="OrthoDB" id="7851979at2"/>
<organism evidence="2 3">
    <name type="scientific">Pseudooctadecabacter jejudonensis</name>
    <dbReference type="NCBI Taxonomy" id="1391910"/>
    <lineage>
        <taxon>Bacteria</taxon>
        <taxon>Pseudomonadati</taxon>
        <taxon>Pseudomonadota</taxon>
        <taxon>Alphaproteobacteria</taxon>
        <taxon>Rhodobacterales</taxon>
        <taxon>Paracoccaceae</taxon>
        <taxon>Pseudooctadecabacter</taxon>
    </lineage>
</organism>